<dbReference type="Pfam" id="PF07715">
    <property type="entry name" value="Plug"/>
    <property type="match status" value="1"/>
</dbReference>
<evidence type="ECO:0000256" key="2">
    <source>
        <dbReference type="PROSITE-ProRule" id="PRU01360"/>
    </source>
</evidence>
<proteinExistence type="inferred from homology"/>
<keyword evidence="2" id="KW-0812">Transmembrane</keyword>
<dbReference type="GO" id="GO:0015344">
    <property type="term" value="F:siderophore uptake transmembrane transporter activity"/>
    <property type="evidence" value="ECO:0007669"/>
    <property type="project" value="TreeGrafter"/>
</dbReference>
<name>A0A3S5C9M4_9NEIS</name>
<evidence type="ECO:0000313" key="6">
    <source>
        <dbReference type="Proteomes" id="UP000272771"/>
    </source>
</evidence>
<keyword evidence="2" id="KW-0472">Membrane</keyword>
<evidence type="ECO:0000313" key="5">
    <source>
        <dbReference type="EMBL" id="VEJ49934.1"/>
    </source>
</evidence>
<dbReference type="InterPro" id="IPR012910">
    <property type="entry name" value="Plug_dom"/>
</dbReference>
<gene>
    <name evidence="5" type="primary">tbpA_3</name>
    <name evidence="5" type="ORF">NCTC12742_00435</name>
</gene>
<keyword evidence="1" id="KW-0675">Receptor</keyword>
<keyword evidence="6" id="KW-1185">Reference proteome</keyword>
<dbReference type="InterPro" id="IPR039426">
    <property type="entry name" value="TonB-dep_rcpt-like"/>
</dbReference>
<sequence>MRINNPKHPKKILVSALGLCFTTLHMPAWAAENTAELETIRVTAPKKINRKTQEVTGLGKVVKNAEQLEKEQVLNIRDLVRYDPGISIVEQGRGGSSGFSIRGVDKNRVQVSVDGIAQLQSYADTTSRSGGSGSMNEIEYENVSAVEINKGSNSVESGSGSLGGSVSYHTKNVGDFIPEGKKLGLNQQIGI</sequence>
<evidence type="ECO:0000259" key="4">
    <source>
        <dbReference type="PROSITE" id="PS50042"/>
    </source>
</evidence>
<accession>A0A3S5C9M4</accession>
<comment type="subcellular location">
    <subcellularLocation>
        <location evidence="2">Cell outer membrane</location>
        <topology evidence="2">Multi-pass membrane protein</topology>
    </subcellularLocation>
</comment>
<dbReference type="GO" id="GO:0044718">
    <property type="term" value="P:siderophore transmembrane transport"/>
    <property type="evidence" value="ECO:0007669"/>
    <property type="project" value="TreeGrafter"/>
</dbReference>
<dbReference type="PROSITE" id="PS50042">
    <property type="entry name" value="CNMP_BINDING_3"/>
    <property type="match status" value="1"/>
</dbReference>
<keyword evidence="2" id="KW-0998">Cell outer membrane</keyword>
<dbReference type="KEGG" id="nwe:SAMEA3174300_1116"/>
<organism evidence="5 6">
    <name type="scientific">Neisseria weaveri</name>
    <dbReference type="NCBI Taxonomy" id="28091"/>
    <lineage>
        <taxon>Bacteria</taxon>
        <taxon>Pseudomonadati</taxon>
        <taxon>Pseudomonadota</taxon>
        <taxon>Betaproteobacteria</taxon>
        <taxon>Neisseriales</taxon>
        <taxon>Neisseriaceae</taxon>
        <taxon>Neisseria</taxon>
    </lineage>
</organism>
<dbReference type="EMBL" id="LR134533">
    <property type="protein sequence ID" value="VEJ49934.1"/>
    <property type="molecule type" value="Genomic_DNA"/>
</dbReference>
<dbReference type="STRING" id="28091.SAMEA3174300_01116"/>
<keyword evidence="3" id="KW-0732">Signal</keyword>
<dbReference type="AlphaFoldDB" id="A0A3S5C9M4"/>
<comment type="similarity">
    <text evidence="2">Belongs to the TonB-dependent receptor family.</text>
</comment>
<protein>
    <submittedName>
        <fullName evidence="5">Transferrin-binding protein 1</fullName>
    </submittedName>
</protein>
<dbReference type="RefSeq" id="WP_372513009.1">
    <property type="nucleotide sequence ID" value="NZ_LR134533.1"/>
</dbReference>
<reference evidence="5 6" key="1">
    <citation type="submission" date="2018-12" db="EMBL/GenBank/DDBJ databases">
        <authorList>
            <consortium name="Pathogen Informatics"/>
        </authorList>
    </citation>
    <scope>NUCLEOTIDE SEQUENCE [LARGE SCALE GENOMIC DNA]</scope>
    <source>
        <strain evidence="5 6">NCTC12742</strain>
    </source>
</reference>
<dbReference type="PROSITE" id="PS52016">
    <property type="entry name" value="TONB_DEPENDENT_REC_3"/>
    <property type="match status" value="1"/>
</dbReference>
<dbReference type="InterPro" id="IPR000595">
    <property type="entry name" value="cNMP-bd_dom"/>
</dbReference>
<dbReference type="Gene3D" id="2.170.130.10">
    <property type="entry name" value="TonB-dependent receptor, plug domain"/>
    <property type="match status" value="1"/>
</dbReference>
<evidence type="ECO:0000256" key="3">
    <source>
        <dbReference type="SAM" id="SignalP"/>
    </source>
</evidence>
<dbReference type="InterPro" id="IPR037066">
    <property type="entry name" value="Plug_dom_sf"/>
</dbReference>
<dbReference type="Proteomes" id="UP000272771">
    <property type="component" value="Chromosome"/>
</dbReference>
<evidence type="ECO:0000256" key="1">
    <source>
        <dbReference type="ARBA" id="ARBA00023170"/>
    </source>
</evidence>
<feature type="domain" description="Cyclic nucleotide-binding" evidence="4">
    <location>
        <begin position="61"/>
        <end position="101"/>
    </location>
</feature>
<dbReference type="GO" id="GO:0009279">
    <property type="term" value="C:cell outer membrane"/>
    <property type="evidence" value="ECO:0007669"/>
    <property type="project" value="UniProtKB-SubCell"/>
</dbReference>
<keyword evidence="2" id="KW-0813">Transport</keyword>
<keyword evidence="2" id="KW-1134">Transmembrane beta strand</keyword>
<dbReference type="PANTHER" id="PTHR30069:SF54">
    <property type="entry name" value="TRANSFERRIN-BINDING PROTEIN A"/>
    <property type="match status" value="1"/>
</dbReference>
<dbReference type="SUPFAM" id="SSF56935">
    <property type="entry name" value="Porins"/>
    <property type="match status" value="1"/>
</dbReference>
<dbReference type="PANTHER" id="PTHR30069">
    <property type="entry name" value="TONB-DEPENDENT OUTER MEMBRANE RECEPTOR"/>
    <property type="match status" value="1"/>
</dbReference>
<feature type="chain" id="PRO_5018735892" evidence="3">
    <location>
        <begin position="31"/>
        <end position="191"/>
    </location>
</feature>
<feature type="signal peptide" evidence="3">
    <location>
        <begin position="1"/>
        <end position="30"/>
    </location>
</feature>